<keyword evidence="1" id="KW-0175">Coiled coil</keyword>
<feature type="compositionally biased region" description="Polar residues" evidence="2">
    <location>
        <begin position="18"/>
        <end position="38"/>
    </location>
</feature>
<sequence>MSQEPVDLPGAKVVLKQPAQTDQSANQNQAEPTSSSAEKANKGKVETEAERQAREREERLKSLIPDPKKNRPIDHGISLADGHRKRDEPIDMGGRYSLEEALRDRLEFGNQIDLDWELYDRLTGPMEYFYTKRMEAQAAGKADFEDIAKLPPAIQAALEDYTVWRERADQIRELRKSKDRKEREIGIQARIFSEGLEYQRGLLALEQMELIATHALGYELTNGGTEALSFGLRNHLIDFSEKASIPAQLRQAIHEIAEASHFSDPVDRARIVGAALVAAGTGIEVGKIVTVISGNPLLGAAVGAGSGIAVLGSEIVIGNWILSFPPASQGERVSFKLRFIANPPANSPQSRIVDSPLGKHFSGRGEGRHDYTGNFIVKSEKTRHAIYRRLGLRVENYRNFNWNTITPAQERFIRNLGIRRPLIGGWNALDNTTKDNIRNQARQAGTDLWMIDLNPTNLTIGGTDTASFHGRVRQHIQNILTESYRNLPQTALSSGEIYYNLSQLSANERHEIMVEAYNRMATDICSTAGGNVLQRIMLREEGRAGALDQLQEDATAIKTGDKVVEETEITDEVIQSEQRRRAQAKDRVNTIQQQGELITTLDTQISTKKTEAETAESEFNRISTEQGSLGDSTASPSIGPTGNIREYTEKISEFNQKIAGFDHELGIDGFNPSNNTYPLDSLFGKRINLTAEVSNLETEVEVSQAQLSGAQQTRNTGEITRISGELRGKKTSLTAKQRELSAVEQRINTLNTQKESLNKEKLGFENQVKESLLLVQEAKEKRDARNRELTGLTTRRQAAIEEIRRLTNFQGDYGSTLYQTLLSQANAEVAKIEKELKERGIPFEAGEEVKIASEVDKRRGEGMDTIYTVGNNLKTILESIWKKYDAAGLSDPKICKETLIRIIFGEDALSPDKRAYYETLLSNSLIIEELFDTVHAEGRENQFFYGDNEGRLAYDTSRRNQETIGTLSAQIEKLENAQETGWENQKRILEERLHHLQDENVRLLDGLFVKYVPAFLGHSRFTDGEFVRKLVDRMVKNANDFEPFAGTVRYGEKLTPHLGLDGSVIIRPPDINPTDGSLINRGEVSWHSPDSYRVAGQFVNLRIETPVSNTGRPRVNVEFQVQDIRGLHAVLPSTLAQLPPSSPIATELNRLGLLNQLYDATTGNKVSNRTNAFRTLAADENSNRQISETVWRISTKGITNANHLEAWLRGGANYNFGESDRFYRSLARSFAESTPEANIDVVRGFNAVRQATHEIRYDRGELRLYRYNAAVTAVETSVSLHDLLYGLDVSQRLRIISDRDLNGILYEVGKNLFESARLRRA</sequence>
<evidence type="ECO:0000313" key="4">
    <source>
        <dbReference type="Proteomes" id="UP000176253"/>
    </source>
</evidence>
<dbReference type="Proteomes" id="UP000176253">
    <property type="component" value="Unassembled WGS sequence"/>
</dbReference>
<evidence type="ECO:0000256" key="1">
    <source>
        <dbReference type="SAM" id="Coils"/>
    </source>
</evidence>
<organism evidence="3 4">
    <name type="scientific">Candidatus Gottesmanbacteria bacterium RIFCSPHIGHO2_02_FULL_39_14</name>
    <dbReference type="NCBI Taxonomy" id="1798383"/>
    <lineage>
        <taxon>Bacteria</taxon>
        <taxon>Candidatus Gottesmaniibacteriota</taxon>
    </lineage>
</organism>
<evidence type="ECO:0000256" key="2">
    <source>
        <dbReference type="SAM" id="MobiDB-lite"/>
    </source>
</evidence>
<dbReference type="STRING" id="1798383.A3D78_07205"/>
<feature type="region of interest" description="Disordered" evidence="2">
    <location>
        <begin position="608"/>
        <end position="643"/>
    </location>
</feature>
<feature type="coiled-coil region" evidence="1">
    <location>
        <begin position="644"/>
        <end position="767"/>
    </location>
</feature>
<feature type="compositionally biased region" description="Polar residues" evidence="2">
    <location>
        <begin position="620"/>
        <end position="640"/>
    </location>
</feature>
<feature type="compositionally biased region" description="Basic and acidic residues" evidence="2">
    <location>
        <begin position="39"/>
        <end position="74"/>
    </location>
</feature>
<comment type="caution">
    <text evidence="3">The sequence shown here is derived from an EMBL/GenBank/DDBJ whole genome shotgun (WGS) entry which is preliminary data.</text>
</comment>
<proteinExistence type="predicted"/>
<evidence type="ECO:0000313" key="3">
    <source>
        <dbReference type="EMBL" id="OGG17913.1"/>
    </source>
</evidence>
<dbReference type="EMBL" id="MFJM01000026">
    <property type="protein sequence ID" value="OGG17913.1"/>
    <property type="molecule type" value="Genomic_DNA"/>
</dbReference>
<reference evidence="3 4" key="1">
    <citation type="journal article" date="2016" name="Nat. Commun.">
        <title>Thousands of microbial genomes shed light on interconnected biogeochemical processes in an aquifer system.</title>
        <authorList>
            <person name="Anantharaman K."/>
            <person name="Brown C.T."/>
            <person name="Hug L.A."/>
            <person name="Sharon I."/>
            <person name="Castelle C.J."/>
            <person name="Probst A.J."/>
            <person name="Thomas B.C."/>
            <person name="Singh A."/>
            <person name="Wilkins M.J."/>
            <person name="Karaoz U."/>
            <person name="Brodie E.L."/>
            <person name="Williams K.H."/>
            <person name="Hubbard S.S."/>
            <person name="Banfield J.F."/>
        </authorList>
    </citation>
    <scope>NUCLEOTIDE SEQUENCE [LARGE SCALE GENOMIC DNA]</scope>
</reference>
<accession>A0A1F5ZZW1</accession>
<feature type="region of interest" description="Disordered" evidence="2">
    <location>
        <begin position="1"/>
        <end position="91"/>
    </location>
</feature>
<gene>
    <name evidence="3" type="ORF">A3D78_07205</name>
</gene>
<name>A0A1F5ZZW1_9BACT</name>
<protein>
    <submittedName>
        <fullName evidence="3">Uncharacterized protein</fullName>
    </submittedName>
</protein>